<keyword evidence="4" id="KW-1185">Reference proteome</keyword>
<dbReference type="EMBL" id="JAUKTV010000009">
    <property type="protein sequence ID" value="KAK0729382.1"/>
    <property type="molecule type" value="Genomic_DNA"/>
</dbReference>
<feature type="compositionally biased region" description="Polar residues" evidence="2">
    <location>
        <begin position="37"/>
        <end position="49"/>
    </location>
</feature>
<evidence type="ECO:0000256" key="2">
    <source>
        <dbReference type="SAM" id="MobiDB-lite"/>
    </source>
</evidence>
<dbReference type="PANTHER" id="PTHR43991:SF12">
    <property type="entry name" value="WD REPEAT PROTEIN (AFU_ORTHOLOGUE AFUA_8G05640)"/>
    <property type="match status" value="1"/>
</dbReference>
<dbReference type="PANTHER" id="PTHR43991">
    <property type="entry name" value="WD REPEAT PROTEIN (AFU_ORTHOLOGUE AFUA_8G05640)-RELATED"/>
    <property type="match status" value="1"/>
</dbReference>
<comment type="caution">
    <text evidence="3">The sequence shown here is derived from an EMBL/GenBank/DDBJ whole genome shotgun (WGS) entry which is preliminary data.</text>
</comment>
<dbReference type="InterPro" id="IPR015943">
    <property type="entry name" value="WD40/YVTN_repeat-like_dom_sf"/>
</dbReference>
<keyword evidence="1" id="KW-0853">WD repeat</keyword>
<protein>
    <submittedName>
        <fullName evidence="3">Uncharacterized protein</fullName>
    </submittedName>
</protein>
<dbReference type="AlphaFoldDB" id="A0AA40E8T7"/>
<feature type="region of interest" description="Disordered" evidence="2">
    <location>
        <begin position="37"/>
        <end position="107"/>
    </location>
</feature>
<feature type="repeat" description="WD" evidence="1">
    <location>
        <begin position="580"/>
        <end position="612"/>
    </location>
</feature>
<dbReference type="SMART" id="SM00320">
    <property type="entry name" value="WD40"/>
    <property type="match status" value="1"/>
</dbReference>
<organism evidence="3 4">
    <name type="scientific">Apiosordaria backusii</name>
    <dbReference type="NCBI Taxonomy" id="314023"/>
    <lineage>
        <taxon>Eukaryota</taxon>
        <taxon>Fungi</taxon>
        <taxon>Dikarya</taxon>
        <taxon>Ascomycota</taxon>
        <taxon>Pezizomycotina</taxon>
        <taxon>Sordariomycetes</taxon>
        <taxon>Sordariomycetidae</taxon>
        <taxon>Sordariales</taxon>
        <taxon>Lasiosphaeriaceae</taxon>
        <taxon>Apiosordaria</taxon>
    </lineage>
</organism>
<dbReference type="InterPro" id="IPR001680">
    <property type="entry name" value="WD40_rpt"/>
</dbReference>
<dbReference type="PROSITE" id="PS50294">
    <property type="entry name" value="WD_REPEATS_REGION"/>
    <property type="match status" value="1"/>
</dbReference>
<proteinExistence type="predicted"/>
<dbReference type="Gene3D" id="2.130.10.10">
    <property type="entry name" value="YVTN repeat-like/Quinoprotein amine dehydrogenase"/>
    <property type="match status" value="1"/>
</dbReference>
<evidence type="ECO:0000313" key="4">
    <source>
        <dbReference type="Proteomes" id="UP001172159"/>
    </source>
</evidence>
<dbReference type="InterPro" id="IPR036322">
    <property type="entry name" value="WD40_repeat_dom_sf"/>
</dbReference>
<dbReference type="PROSITE" id="PS50082">
    <property type="entry name" value="WD_REPEATS_2"/>
    <property type="match status" value="1"/>
</dbReference>
<gene>
    <name evidence="3" type="ORF">B0T21DRAFT_211580</name>
</gene>
<accession>A0AA40E8T7</accession>
<name>A0AA40E8T7_9PEZI</name>
<reference evidence="3" key="1">
    <citation type="submission" date="2023-06" db="EMBL/GenBank/DDBJ databases">
        <title>Genome-scale phylogeny and comparative genomics of the fungal order Sordariales.</title>
        <authorList>
            <consortium name="Lawrence Berkeley National Laboratory"/>
            <person name="Hensen N."/>
            <person name="Bonometti L."/>
            <person name="Westerberg I."/>
            <person name="Brannstrom I.O."/>
            <person name="Guillou S."/>
            <person name="Cros-Aarteil S."/>
            <person name="Calhoun S."/>
            <person name="Haridas S."/>
            <person name="Kuo A."/>
            <person name="Mondo S."/>
            <person name="Pangilinan J."/>
            <person name="Riley R."/>
            <person name="Labutti K."/>
            <person name="Andreopoulos B."/>
            <person name="Lipzen A."/>
            <person name="Chen C."/>
            <person name="Yanf M."/>
            <person name="Daum C."/>
            <person name="Ng V."/>
            <person name="Clum A."/>
            <person name="Steindorff A."/>
            <person name="Ohm R."/>
            <person name="Martin F."/>
            <person name="Silar P."/>
            <person name="Natvig D."/>
            <person name="Lalanne C."/>
            <person name="Gautier V."/>
            <person name="Ament-Velasquez S.L."/>
            <person name="Kruys A."/>
            <person name="Hutchinson M.I."/>
            <person name="Powell A.J."/>
            <person name="Barry K."/>
            <person name="Miller A.N."/>
            <person name="Grigoriev I.V."/>
            <person name="Debuchy R."/>
            <person name="Gladieux P."/>
            <person name="Thoren M.H."/>
            <person name="Johannesson H."/>
        </authorList>
    </citation>
    <scope>NUCLEOTIDE SEQUENCE</scope>
    <source>
        <strain evidence="3">CBS 540.89</strain>
    </source>
</reference>
<feature type="region of interest" description="Disordered" evidence="2">
    <location>
        <begin position="754"/>
        <end position="776"/>
    </location>
</feature>
<dbReference type="SUPFAM" id="SSF50978">
    <property type="entry name" value="WD40 repeat-like"/>
    <property type="match status" value="1"/>
</dbReference>
<sequence length="776" mass="86109">MRPRKSLLGTASSPTQPRRLGSLINQTFVSLAQSTEAFQSTSAFPSTSHYGGHPELIAAYSPDEADDEGEGSSYDLDEDEDDDDIYLDEDDSEGEHSSDNYPDENLDEYSHNQEALCYDDPYSFPVHNHPPRPSDVPPHPDLYLSEESDFSDGAGTPLVNHYSDVLNLLSHDMDIESASETDAGIDYSSHEEDAVLDGNQLGTNIGPEPSLQSGDDVFFDAQPPVVAPMVHYMTGAPYHPIPPPAPNPPMIHHPIMTTWFEGGHPVALTNPNPVTLGPSNYGLSDFLHHWARQSNMLQGLVRGRAPWPAHINELGSSKTTCIKRDDLQGDRCDFQGINWDYLGVKRKDARERRLLTYNNYVNIPGSDKWTPDLPDIMLPQTESFFRFRRMDIRRDVNLSHFQLRYLLSSISRSRAFYANSNSIQQLNPISGESRSIVKLSNTPGSQISTLIADHGVLVAGNFIGEYMIRHLNSDEPESKACHTGTISTSHSGITNHAQVYQSRTSSSPIAAFASNDEVLRTMDITTETFLSRENYDFPLNCTALSPDKRLRVMVGDTLSVTITAAESTLPDSRPEVLRELSGHHDFGFACDWADDGWTIATAFQDKSVKIWDARYLTDSSGSSVPLCTIRTQMAGARNLKFSPVGSGKRVLVAAEEADYINIIDAQTFRSKQTLDVFGEIGGVTFTNGGQDLMVLCCDRDRGGVLQFERCGLGGESTWNLADEDCKPVRLGDDPLRHRGGSTYDWPDSIFTENRRRKESATKRHRKGAAQFDLEPF</sequence>
<dbReference type="Proteomes" id="UP001172159">
    <property type="component" value="Unassembled WGS sequence"/>
</dbReference>
<evidence type="ECO:0000256" key="1">
    <source>
        <dbReference type="PROSITE-ProRule" id="PRU00221"/>
    </source>
</evidence>
<evidence type="ECO:0000313" key="3">
    <source>
        <dbReference type="EMBL" id="KAK0729382.1"/>
    </source>
</evidence>
<feature type="region of interest" description="Disordered" evidence="2">
    <location>
        <begin position="1"/>
        <end position="21"/>
    </location>
</feature>
<feature type="compositionally biased region" description="Acidic residues" evidence="2">
    <location>
        <begin position="63"/>
        <end position="93"/>
    </location>
</feature>